<evidence type="ECO:0000256" key="7">
    <source>
        <dbReference type="ARBA" id="ARBA00022984"/>
    </source>
</evidence>
<evidence type="ECO:0000313" key="14">
    <source>
        <dbReference type="EMBL" id="CAB4885257.1"/>
    </source>
</evidence>
<evidence type="ECO:0000256" key="10">
    <source>
        <dbReference type="ARBA" id="ARBA00044770"/>
    </source>
</evidence>
<keyword evidence="3" id="KW-0328">Glycosyltransferase</keyword>
<dbReference type="GO" id="GO:0008360">
    <property type="term" value="P:regulation of cell shape"/>
    <property type="evidence" value="ECO:0007669"/>
    <property type="project" value="UniProtKB-KW"/>
</dbReference>
<dbReference type="AlphaFoldDB" id="A0A6J7EP80"/>
<evidence type="ECO:0000256" key="4">
    <source>
        <dbReference type="ARBA" id="ARBA00022679"/>
    </source>
</evidence>
<evidence type="ECO:0000256" key="9">
    <source>
        <dbReference type="ARBA" id="ARBA00023316"/>
    </source>
</evidence>
<accession>A0A6J7EP80</accession>
<dbReference type="InterPro" id="IPR001460">
    <property type="entry name" value="PCN-bd_Tpept"/>
</dbReference>
<dbReference type="InterPro" id="IPR036950">
    <property type="entry name" value="PBP_transglycosylase"/>
</dbReference>
<proteinExistence type="predicted"/>
<keyword evidence="9" id="KW-0961">Cell wall biogenesis/degradation</keyword>
<dbReference type="Pfam" id="PF00912">
    <property type="entry name" value="Transgly"/>
    <property type="match status" value="1"/>
</dbReference>
<name>A0A6J7EP80_9ZZZZ</name>
<feature type="domain" description="Penicillin-binding protein transpeptidase" evidence="12">
    <location>
        <begin position="326"/>
        <end position="586"/>
    </location>
</feature>
<dbReference type="PANTHER" id="PTHR32282:SF33">
    <property type="entry name" value="PEPTIDOGLYCAN GLYCOSYLTRANSFERASE"/>
    <property type="match status" value="1"/>
</dbReference>
<keyword evidence="7" id="KW-0573">Peptidoglycan synthesis</keyword>
<protein>
    <recommendedName>
        <fullName evidence="10">peptidoglycan glycosyltransferase</fullName>
        <ecNumber evidence="10">2.4.99.28</ecNumber>
    </recommendedName>
</protein>
<evidence type="ECO:0000259" key="13">
    <source>
        <dbReference type="Pfam" id="PF00912"/>
    </source>
</evidence>
<dbReference type="GO" id="GO:0071555">
    <property type="term" value="P:cell wall organization"/>
    <property type="evidence" value="ECO:0007669"/>
    <property type="project" value="UniProtKB-KW"/>
</dbReference>
<feature type="domain" description="Glycosyl transferase family 51" evidence="13">
    <location>
        <begin position="54"/>
        <end position="226"/>
    </location>
</feature>
<evidence type="ECO:0000256" key="6">
    <source>
        <dbReference type="ARBA" id="ARBA00022960"/>
    </source>
</evidence>
<dbReference type="GO" id="GO:0009252">
    <property type="term" value="P:peptidoglycan biosynthetic process"/>
    <property type="evidence" value="ECO:0007669"/>
    <property type="project" value="UniProtKB-KW"/>
</dbReference>
<dbReference type="InterPro" id="IPR012338">
    <property type="entry name" value="Beta-lactam/transpept-like"/>
</dbReference>
<evidence type="ECO:0000256" key="3">
    <source>
        <dbReference type="ARBA" id="ARBA00022676"/>
    </source>
</evidence>
<keyword evidence="8" id="KW-0511">Multifunctional enzyme</keyword>
<dbReference type="InterPro" id="IPR050396">
    <property type="entry name" value="Glycosyltr_51/Transpeptidase"/>
</dbReference>
<evidence type="ECO:0000259" key="12">
    <source>
        <dbReference type="Pfam" id="PF00905"/>
    </source>
</evidence>
<keyword evidence="6" id="KW-0133">Cell shape</keyword>
<dbReference type="GO" id="GO:0006508">
    <property type="term" value="P:proteolysis"/>
    <property type="evidence" value="ECO:0007669"/>
    <property type="project" value="UniProtKB-KW"/>
</dbReference>
<dbReference type="EC" id="2.4.99.28" evidence="10"/>
<dbReference type="SUPFAM" id="SSF56601">
    <property type="entry name" value="beta-lactamase/transpeptidase-like"/>
    <property type="match status" value="1"/>
</dbReference>
<evidence type="ECO:0000256" key="1">
    <source>
        <dbReference type="ARBA" id="ARBA00022645"/>
    </source>
</evidence>
<gene>
    <name evidence="14" type="ORF">UFOPK3376_02084</name>
</gene>
<evidence type="ECO:0000256" key="2">
    <source>
        <dbReference type="ARBA" id="ARBA00022670"/>
    </source>
</evidence>
<keyword evidence="4" id="KW-0808">Transferase</keyword>
<evidence type="ECO:0000256" key="5">
    <source>
        <dbReference type="ARBA" id="ARBA00022801"/>
    </source>
</evidence>
<dbReference type="SUPFAM" id="SSF53955">
    <property type="entry name" value="Lysozyme-like"/>
    <property type="match status" value="1"/>
</dbReference>
<comment type="catalytic activity">
    <reaction evidence="11">
        <text>[GlcNAc-(1-&gt;4)-Mur2Ac(oyl-L-Ala-gamma-D-Glu-L-Lys-D-Ala-D-Ala)](n)-di-trans,octa-cis-undecaprenyl diphosphate + beta-D-GlcNAc-(1-&gt;4)-Mur2Ac(oyl-L-Ala-gamma-D-Glu-L-Lys-D-Ala-D-Ala)-di-trans,octa-cis-undecaprenyl diphosphate = [GlcNAc-(1-&gt;4)-Mur2Ac(oyl-L-Ala-gamma-D-Glu-L-Lys-D-Ala-D-Ala)](n+1)-di-trans,octa-cis-undecaprenyl diphosphate + di-trans,octa-cis-undecaprenyl diphosphate + H(+)</text>
        <dbReference type="Rhea" id="RHEA:23708"/>
        <dbReference type="Rhea" id="RHEA-COMP:9602"/>
        <dbReference type="Rhea" id="RHEA-COMP:9603"/>
        <dbReference type="ChEBI" id="CHEBI:15378"/>
        <dbReference type="ChEBI" id="CHEBI:58405"/>
        <dbReference type="ChEBI" id="CHEBI:60033"/>
        <dbReference type="ChEBI" id="CHEBI:78435"/>
        <dbReference type="EC" id="2.4.99.28"/>
    </reaction>
</comment>
<dbReference type="PANTHER" id="PTHR32282">
    <property type="entry name" value="BINDING PROTEIN TRANSPEPTIDASE, PUTATIVE-RELATED"/>
    <property type="match status" value="1"/>
</dbReference>
<evidence type="ECO:0000256" key="8">
    <source>
        <dbReference type="ARBA" id="ARBA00023268"/>
    </source>
</evidence>
<dbReference type="Gene3D" id="1.10.3810.10">
    <property type="entry name" value="Biosynthetic peptidoglycan transglycosylase-like"/>
    <property type="match status" value="1"/>
</dbReference>
<dbReference type="Pfam" id="PF00905">
    <property type="entry name" value="Transpeptidase"/>
    <property type="match status" value="1"/>
</dbReference>
<organism evidence="14">
    <name type="scientific">freshwater metagenome</name>
    <dbReference type="NCBI Taxonomy" id="449393"/>
    <lineage>
        <taxon>unclassified sequences</taxon>
        <taxon>metagenomes</taxon>
        <taxon>ecological metagenomes</taxon>
    </lineage>
</organism>
<keyword evidence="2" id="KW-0645">Protease</keyword>
<dbReference type="GO" id="GO:0008955">
    <property type="term" value="F:peptidoglycan glycosyltransferase activity"/>
    <property type="evidence" value="ECO:0007669"/>
    <property type="project" value="UniProtKB-EC"/>
</dbReference>
<keyword evidence="5" id="KW-0378">Hydrolase</keyword>
<evidence type="ECO:0000256" key="11">
    <source>
        <dbReference type="ARBA" id="ARBA00049902"/>
    </source>
</evidence>
<dbReference type="FunFam" id="1.10.3810.10:FF:000001">
    <property type="entry name" value="Penicillin-binding protein 1A"/>
    <property type="match status" value="1"/>
</dbReference>
<keyword evidence="1" id="KW-0121">Carboxypeptidase</keyword>
<dbReference type="Gene3D" id="3.40.710.10">
    <property type="entry name" value="DD-peptidase/beta-lactamase superfamily"/>
    <property type="match status" value="1"/>
</dbReference>
<dbReference type="EMBL" id="CAFBLP010000057">
    <property type="protein sequence ID" value="CAB4885257.1"/>
    <property type="molecule type" value="Genomic_DNA"/>
</dbReference>
<dbReference type="GO" id="GO:0030288">
    <property type="term" value="C:outer membrane-bounded periplasmic space"/>
    <property type="evidence" value="ECO:0007669"/>
    <property type="project" value="TreeGrafter"/>
</dbReference>
<sequence>MVIAGALLLAGVTVAIAPRLWSAANAHEQSPTTLPGFEPLAQRSYVYDRAGGEIAVFEKENVQPFTLAQVPADVVKAVLAVEDKEFYSHAGVNVRSLVRATLSNFSSGSNRQGASTITQQVVKNEFLAGLPRDGRYKMLQVHYALMLEKSLTKDQILERYLNTIFFGNNAYGLAAAAETYFGEPVEQLTLAQGAFLAGLIRSPSGYDPIRKPERARARFEQVLSRLVDETMIDAAERDRLLAEWPIPERVQSLPGRVTTPTYFTEALQDYLLNRTDILGKDEQERRSTLLRGGLKIYTTIDPVLQVMGELANTALPVNAQGFDSAMVSLDTTSGAVRVMVGGRGFKRNVSEVNMALVPRQTGSSIKLFVLAAAIQAGVQPNDVIDGTAPCTLPNPANPTQPFVITDKAASRPVSTLAVMTAASINCAYSRLAQIVGLHRVVDTTYRMAHSPYLYQGQTRKDRGAAPIQPFASFATGANEMSPLDMASGGQTIANQGLHHDPYFVERVERSDGSQLFTHSDPGVQVLDPGVALTTISVLKGVITSGTGRKYPLAGGRPAAGKTGTQDDNTNSWFVGLTPELSTAVWVGNPNGYVPMVNVPEFVAEGVRLVQGGTYPEKIWKIYTDAALASGPFQDWLPPPANLRPAARLYLPGSECLAVLISGTLPDPNASTSITTTSTTGAANTATSVAGTVPAPPVLQPVDGGTTIAPDVLDPNAPVPTVDAKEFVVYDCANGIPGATTITP</sequence>
<dbReference type="GO" id="GO:0008658">
    <property type="term" value="F:penicillin binding"/>
    <property type="evidence" value="ECO:0007669"/>
    <property type="project" value="InterPro"/>
</dbReference>
<dbReference type="InterPro" id="IPR001264">
    <property type="entry name" value="Glyco_trans_51"/>
</dbReference>
<dbReference type="GO" id="GO:0004180">
    <property type="term" value="F:carboxypeptidase activity"/>
    <property type="evidence" value="ECO:0007669"/>
    <property type="project" value="UniProtKB-KW"/>
</dbReference>
<dbReference type="InterPro" id="IPR023346">
    <property type="entry name" value="Lysozyme-like_dom_sf"/>
</dbReference>
<reference evidence="14" key="1">
    <citation type="submission" date="2020-05" db="EMBL/GenBank/DDBJ databases">
        <authorList>
            <person name="Chiriac C."/>
            <person name="Salcher M."/>
            <person name="Ghai R."/>
            <person name="Kavagutti S V."/>
        </authorList>
    </citation>
    <scope>NUCLEOTIDE SEQUENCE</scope>
</reference>